<comment type="catalytic activity">
    <reaction evidence="4">
        <text>an aldehyde + NAD(+) + H2O = a carboxylate + NADH + 2 H(+)</text>
        <dbReference type="Rhea" id="RHEA:16185"/>
        <dbReference type="ChEBI" id="CHEBI:15377"/>
        <dbReference type="ChEBI" id="CHEBI:15378"/>
        <dbReference type="ChEBI" id="CHEBI:17478"/>
        <dbReference type="ChEBI" id="CHEBI:29067"/>
        <dbReference type="ChEBI" id="CHEBI:57540"/>
        <dbReference type="ChEBI" id="CHEBI:57945"/>
        <dbReference type="EC" id="1.2.1.3"/>
    </reaction>
</comment>
<keyword evidence="10" id="KW-1185">Reference proteome</keyword>
<reference evidence="10" key="1">
    <citation type="journal article" date="2014" name="BMC Genomics">
        <title>Genome characteristics reveal the impact of lichenization on lichen-forming fungus Endocarpon pusillum Hedwig (Verrucariales, Ascomycota).</title>
        <authorList>
            <person name="Wang Y.-Y."/>
            <person name="Liu B."/>
            <person name="Zhang X.-Y."/>
            <person name="Zhou Q.-M."/>
            <person name="Zhang T."/>
            <person name="Li H."/>
            <person name="Yu Y.-F."/>
            <person name="Zhang X.-L."/>
            <person name="Hao X.-Y."/>
            <person name="Wang M."/>
            <person name="Wang L."/>
            <person name="Wei J.-C."/>
        </authorList>
    </citation>
    <scope>NUCLEOTIDE SEQUENCE [LARGE SCALE GENOMIC DNA]</scope>
    <source>
        <strain evidence="10">Z07020 / HMAS-L-300199</strain>
    </source>
</reference>
<dbReference type="EC" id="1.2.1.3" evidence="3"/>
<keyword evidence="7" id="KW-1133">Transmembrane helix</keyword>
<keyword evidence="7" id="KW-0812">Transmembrane</keyword>
<evidence type="ECO:0000256" key="4">
    <source>
        <dbReference type="ARBA" id="ARBA00049194"/>
    </source>
</evidence>
<dbReference type="InterPro" id="IPR016162">
    <property type="entry name" value="Ald_DH_N"/>
</dbReference>
<dbReference type="Gene3D" id="3.40.309.10">
    <property type="entry name" value="Aldehyde Dehydrogenase, Chain A, domain 2"/>
    <property type="match status" value="1"/>
</dbReference>
<dbReference type="PANTHER" id="PTHR11699">
    <property type="entry name" value="ALDEHYDE DEHYDROGENASE-RELATED"/>
    <property type="match status" value="1"/>
</dbReference>
<dbReference type="PROSITE" id="PS00687">
    <property type="entry name" value="ALDEHYDE_DEHYDR_GLU"/>
    <property type="match status" value="1"/>
</dbReference>
<dbReference type="Gene3D" id="3.40.605.10">
    <property type="entry name" value="Aldehyde Dehydrogenase, Chain A, domain 1"/>
    <property type="match status" value="1"/>
</dbReference>
<sequence length="637" mass="69422">MDSTFSYSQPQPLLITLSIVAASFFFAVWFPHFRSSHREDPAGYCVRPPEAVQSPYQAKSSDGCTSAYDDKRIHPRCPADGRSLGPSIAPSNAQDIDAAIERANTAQPHWSTTTFCQRRRLLKTLLQYVLDHQEEIVTACCLDSGKTKVDACFGEILVTVEKLQWTIKHGERALKPSRRAVTNLLMRYKRNTVVYEPLGVVAACVSWNYPFHNFISPVIAALFSGNAIVVKPSEQTAWSSVYFLEIIRGALSACGHSPDLVQSVICWPVTADHLTSHRGLSHITFIGSRSIAHKVCTSAAKALTPVTVELGGKDPAIILDDSTTIRKLGQVASIIMRGTFQSAGQNCIGIERVIALPCIYDKLIDIVLPKIKAMKIGYPLVHGDQPAKGTTKCKPNTTSDIGAMISSASFSRLESLISQAVASGAILHCGGSRHQHPSYPDGSYFTPTLLSAVDPAMPIAQEELFAPIFLLMRAESVDHAIQIANSTPYALGASVFGHNRTDTDRCVREIKAGMVAVNDFGAFYATSLPFGGTKGSGYGRFGGEEGLRSLCNVKAVCEDAVWARWLGVSTQIPDLLQYPIRDGVAVWKMCEGIVYLGYGIGLKARLRGLVQLVRAQILSWPAKTERVARKVDPKVIR</sequence>
<dbReference type="InterPro" id="IPR029510">
    <property type="entry name" value="Ald_DH_CS_GLU"/>
</dbReference>
<evidence type="ECO:0000256" key="2">
    <source>
        <dbReference type="ARBA" id="ARBA00023002"/>
    </source>
</evidence>
<keyword evidence="2 6" id="KW-0560">Oxidoreductase</keyword>
<evidence type="ECO:0000313" key="9">
    <source>
        <dbReference type="EMBL" id="ERF74047.1"/>
    </source>
</evidence>
<dbReference type="OMA" id="ILMRGTF"/>
<dbReference type="GO" id="GO:0007131">
    <property type="term" value="P:reciprocal meiotic recombination"/>
    <property type="evidence" value="ECO:0007669"/>
    <property type="project" value="EnsemblFungi"/>
</dbReference>
<dbReference type="InterPro" id="IPR016160">
    <property type="entry name" value="Ald_DH_CS_CYS"/>
</dbReference>
<dbReference type="InterPro" id="IPR016163">
    <property type="entry name" value="Ald_DH_C"/>
</dbReference>
<dbReference type="Proteomes" id="UP000019373">
    <property type="component" value="Unassembled WGS sequence"/>
</dbReference>
<organism evidence="9 10">
    <name type="scientific">Endocarpon pusillum (strain Z07020 / HMAS-L-300199)</name>
    <name type="common">Lichen-forming fungus</name>
    <dbReference type="NCBI Taxonomy" id="1263415"/>
    <lineage>
        <taxon>Eukaryota</taxon>
        <taxon>Fungi</taxon>
        <taxon>Dikarya</taxon>
        <taxon>Ascomycota</taxon>
        <taxon>Pezizomycotina</taxon>
        <taxon>Eurotiomycetes</taxon>
        <taxon>Chaetothyriomycetidae</taxon>
        <taxon>Verrucariales</taxon>
        <taxon>Verrucariaceae</taxon>
        <taxon>Endocarpon</taxon>
    </lineage>
</organism>
<dbReference type="InterPro" id="IPR015590">
    <property type="entry name" value="Aldehyde_DH_dom"/>
</dbReference>
<dbReference type="OrthoDB" id="310895at2759"/>
<dbReference type="GeneID" id="19238899"/>
<evidence type="ECO:0000256" key="7">
    <source>
        <dbReference type="SAM" id="Phobius"/>
    </source>
</evidence>
<evidence type="ECO:0000313" key="10">
    <source>
        <dbReference type="Proteomes" id="UP000019373"/>
    </source>
</evidence>
<accession>U1G988</accession>
<evidence type="ECO:0000256" key="1">
    <source>
        <dbReference type="ARBA" id="ARBA00009986"/>
    </source>
</evidence>
<keyword evidence="7" id="KW-0472">Membrane</keyword>
<proteinExistence type="inferred from homology"/>
<dbReference type="RefSeq" id="XP_007800359.1">
    <property type="nucleotide sequence ID" value="XM_007802168.1"/>
</dbReference>
<protein>
    <recommendedName>
        <fullName evidence="3">aldehyde dehydrogenase (NAD(+))</fullName>
        <ecNumber evidence="3">1.2.1.3</ecNumber>
    </recommendedName>
</protein>
<feature type="transmembrane region" description="Helical" evidence="7">
    <location>
        <begin position="12"/>
        <end position="30"/>
    </location>
</feature>
<dbReference type="eggNOG" id="KOG2454">
    <property type="taxonomic scope" value="Eukaryota"/>
</dbReference>
<dbReference type="SUPFAM" id="SSF53720">
    <property type="entry name" value="ALDH-like"/>
    <property type="match status" value="1"/>
</dbReference>
<dbReference type="EMBL" id="KE720909">
    <property type="protein sequence ID" value="ERF74047.1"/>
    <property type="molecule type" value="Genomic_DNA"/>
</dbReference>
<comment type="similarity">
    <text evidence="1 6">Belongs to the aldehyde dehydrogenase family.</text>
</comment>
<dbReference type="AlphaFoldDB" id="U1G988"/>
<dbReference type="Pfam" id="PF00171">
    <property type="entry name" value="Aldedh"/>
    <property type="match status" value="1"/>
</dbReference>
<dbReference type="GO" id="GO:0004029">
    <property type="term" value="F:aldehyde dehydrogenase (NAD+) activity"/>
    <property type="evidence" value="ECO:0007669"/>
    <property type="project" value="UniProtKB-EC"/>
</dbReference>
<evidence type="ECO:0000256" key="5">
    <source>
        <dbReference type="PROSITE-ProRule" id="PRU10007"/>
    </source>
</evidence>
<gene>
    <name evidence="9" type="ORF">EPUS_03862</name>
</gene>
<dbReference type="CDD" id="cd07098">
    <property type="entry name" value="ALDH_F15-22"/>
    <property type="match status" value="1"/>
</dbReference>
<dbReference type="InterPro" id="IPR016161">
    <property type="entry name" value="Ald_DH/histidinol_DH"/>
</dbReference>
<evidence type="ECO:0000259" key="8">
    <source>
        <dbReference type="Pfam" id="PF00171"/>
    </source>
</evidence>
<evidence type="ECO:0000256" key="3">
    <source>
        <dbReference type="ARBA" id="ARBA00024226"/>
    </source>
</evidence>
<feature type="active site" evidence="5">
    <location>
        <position position="309"/>
    </location>
</feature>
<evidence type="ECO:0000256" key="6">
    <source>
        <dbReference type="RuleBase" id="RU003345"/>
    </source>
</evidence>
<dbReference type="PROSITE" id="PS00070">
    <property type="entry name" value="ALDEHYDE_DEHYDR_CYS"/>
    <property type="match status" value="1"/>
</dbReference>
<name>U1G988_ENDPU</name>
<feature type="domain" description="Aldehyde dehydrogenase" evidence="8">
    <location>
        <begin position="71"/>
        <end position="556"/>
    </location>
</feature>
<dbReference type="FunFam" id="3.40.309.10:FF:000024">
    <property type="entry name" value="Betaine aldehyde dehydrogenase"/>
    <property type="match status" value="1"/>
</dbReference>
<dbReference type="HOGENOM" id="CLU_005391_1_0_1"/>